<organism evidence="2 3">
    <name type="scientific">Croceibacter atlanticus (strain ATCC BAA-628 / JCM 21780 / CIP 108009 / IAM 15332 / KCTC 12090 / HTCC2559)</name>
    <dbReference type="NCBI Taxonomy" id="216432"/>
    <lineage>
        <taxon>Bacteria</taxon>
        <taxon>Pseudomonadati</taxon>
        <taxon>Bacteroidota</taxon>
        <taxon>Flavobacteriia</taxon>
        <taxon>Flavobacteriales</taxon>
        <taxon>Flavobacteriaceae</taxon>
        <taxon>Croceibacter</taxon>
    </lineage>
</organism>
<dbReference type="OrthoDB" id="2352823at2"/>
<dbReference type="Pfam" id="PF00583">
    <property type="entry name" value="Acetyltransf_1"/>
    <property type="match status" value="1"/>
</dbReference>
<dbReference type="eggNOG" id="COG0456">
    <property type="taxonomic scope" value="Bacteria"/>
</dbReference>
<dbReference type="RefSeq" id="WP_013187674.1">
    <property type="nucleotide sequence ID" value="NC_014230.1"/>
</dbReference>
<proteinExistence type="predicted"/>
<reference evidence="2 3" key="1">
    <citation type="journal article" date="2010" name="J. Bacteriol.">
        <title>The complete genome sequence of Croceibacter atlanticus HTCC2559T.</title>
        <authorList>
            <person name="Oh H.M."/>
            <person name="Kang I."/>
            <person name="Ferriera S."/>
            <person name="Giovannoni S.J."/>
            <person name="Cho J.C."/>
        </authorList>
    </citation>
    <scope>NUCLEOTIDE SEQUENCE [LARGE SCALE GENOMIC DNA]</scope>
    <source>
        <strain evidence="3">ATCC BAA-628 / HTCC2559 / KCTC 12090</strain>
    </source>
</reference>
<dbReference type="HOGENOM" id="CLU_056607_4_1_10"/>
<keyword evidence="3" id="KW-1185">Reference proteome</keyword>
<dbReference type="InterPro" id="IPR016181">
    <property type="entry name" value="Acyl_CoA_acyltransferase"/>
</dbReference>
<evidence type="ECO:0000259" key="1">
    <source>
        <dbReference type="PROSITE" id="PS51186"/>
    </source>
</evidence>
<feature type="domain" description="N-acetyltransferase" evidence="1">
    <location>
        <begin position="3"/>
        <end position="146"/>
    </location>
</feature>
<sequence length="146" mass="16963">MAYVVKQITAAETIPVRHQVLRQGKPIESCVFQNDEDSQTFHLGAFHKDELIGVATYLKSKSSHFSQQYQYQLRGMAVLKHYQGKQIGKQLLQFGEEKLALLKASLLWFNARENAWSFYERNGYSKFGEEFMIPDIGKHLVMYKQL</sequence>
<gene>
    <name evidence="2" type="ordered locus">CA2559_09653</name>
</gene>
<dbReference type="Gene3D" id="3.40.630.30">
    <property type="match status" value="1"/>
</dbReference>
<dbReference type="CDD" id="cd04301">
    <property type="entry name" value="NAT_SF"/>
    <property type="match status" value="1"/>
</dbReference>
<protein>
    <submittedName>
        <fullName evidence="2">Acetyltransferase</fullName>
    </submittedName>
</protein>
<dbReference type="EMBL" id="CP002046">
    <property type="protein sequence ID" value="EAP86289.1"/>
    <property type="molecule type" value="Genomic_DNA"/>
</dbReference>
<dbReference type="KEGG" id="cat:CA2559_09653"/>
<dbReference type="GeneID" id="89453675"/>
<name>A3U903_CROAH</name>
<evidence type="ECO:0000313" key="2">
    <source>
        <dbReference type="EMBL" id="EAP86289.1"/>
    </source>
</evidence>
<keyword evidence="2" id="KW-0808">Transferase</keyword>
<dbReference type="STRING" id="216432.CA2559_09653"/>
<evidence type="ECO:0000313" key="3">
    <source>
        <dbReference type="Proteomes" id="UP000002297"/>
    </source>
</evidence>
<dbReference type="PROSITE" id="PS51186">
    <property type="entry name" value="GNAT"/>
    <property type="match status" value="1"/>
</dbReference>
<dbReference type="InterPro" id="IPR000182">
    <property type="entry name" value="GNAT_dom"/>
</dbReference>
<dbReference type="SUPFAM" id="SSF55729">
    <property type="entry name" value="Acyl-CoA N-acyltransferases (Nat)"/>
    <property type="match status" value="1"/>
</dbReference>
<dbReference type="GO" id="GO:0016747">
    <property type="term" value="F:acyltransferase activity, transferring groups other than amino-acyl groups"/>
    <property type="evidence" value="ECO:0007669"/>
    <property type="project" value="InterPro"/>
</dbReference>
<dbReference type="Proteomes" id="UP000002297">
    <property type="component" value="Chromosome"/>
</dbReference>
<dbReference type="AlphaFoldDB" id="A3U903"/>
<accession>A3U903</accession>